<dbReference type="RefSeq" id="WP_158411407.1">
    <property type="nucleotide sequence ID" value="NZ_CP077150.1"/>
</dbReference>
<dbReference type="SUPFAM" id="SSF160980">
    <property type="entry name" value="SSO1389-like"/>
    <property type="match status" value="1"/>
</dbReference>
<name>A0A2B7YUI8_9FUSO</name>
<dbReference type="InterPro" id="IPR011742">
    <property type="entry name" value="CRISPR-assoc_prot_TM1812"/>
</dbReference>
<dbReference type="NCBIfam" id="TIGR02221">
    <property type="entry name" value="cas_TM1812"/>
    <property type="match status" value="1"/>
</dbReference>
<evidence type="ECO:0000313" key="1">
    <source>
        <dbReference type="EMBL" id="PGH24512.1"/>
    </source>
</evidence>
<dbReference type="InterPro" id="IPR013383">
    <property type="entry name" value="CRISPR-assoc_prot_DxTHG_CS"/>
</dbReference>
<dbReference type="EMBL" id="NJGJ01000001">
    <property type="protein sequence ID" value="PGH24512.1"/>
    <property type="molecule type" value="Genomic_DNA"/>
</dbReference>
<sequence length="451" mass="53107">MSKVLIAGIGGGKNKQNGKYSIANYQIENDIYRDRSFITSALEEHYHIDKTIFIGTTGSMWDNLYEFYCDRYNKEYDENYHIELMEVIDESSKDDDVQKLNINKFNETFKDKILAIVTKYGMNELEIFENFNLIIQIQEQLKNGDEVYLDITHSFRSNAFWLFLVINYLTDVADKKIEIKAITYGMLEIIDRNLPKEDQIANVVDLNAFYKILQWIKGANNFKNYGNSYLIEKNIENEKLSKKLKNFSDALNMNYIASLRQSINSLKRLEEDIENLEGPAKLIIPKVIKEFMDRFSTEEKDYLFQAELAKWHFEQKRYAMAYININEAIIGFIMDALELPLLSADKKKDENKLAKDWLNMIISRHEANKIYPNFKADKDNKELYEYIKIFEHSRRVRNEIAHSIGGKDSAVNDIDSLKNYCNKIIDLLKNRDFIIRIDDKLEFSKKLKKNL</sequence>
<accession>A0A2B7YUI8</accession>
<organism evidence="1 2">
    <name type="scientific">Fusobacterium animalis</name>
    <dbReference type="NCBI Taxonomy" id="76859"/>
    <lineage>
        <taxon>Bacteria</taxon>
        <taxon>Fusobacteriati</taxon>
        <taxon>Fusobacteriota</taxon>
        <taxon>Fusobacteriia</taxon>
        <taxon>Fusobacteriales</taxon>
        <taxon>Fusobacteriaceae</taxon>
        <taxon>Fusobacterium</taxon>
    </lineage>
</organism>
<comment type="caution">
    <text evidence="1">The sequence shown here is derived from an EMBL/GenBank/DDBJ whole genome shotgun (WGS) entry which is preliminary data.</text>
</comment>
<proteinExistence type="predicted"/>
<evidence type="ECO:0000313" key="2">
    <source>
        <dbReference type="Proteomes" id="UP000226179"/>
    </source>
</evidence>
<gene>
    <name evidence="1" type="ORF">RN90_03210</name>
</gene>
<dbReference type="NCBIfam" id="TIGR02549">
    <property type="entry name" value="CRISPR_DxTHG"/>
    <property type="match status" value="1"/>
</dbReference>
<reference evidence="1 2" key="1">
    <citation type="submission" date="2017-06" db="EMBL/GenBank/DDBJ databases">
        <title>Draft genome sequence of Fusobacterium nucleatum subsp. animalis KCOM 1280 (=ChDC F318).</title>
        <authorList>
            <person name="Kook J.-K."/>
            <person name="Park S.-N."/>
            <person name="Lim Y.K."/>
            <person name="Roh H."/>
        </authorList>
    </citation>
    <scope>NUCLEOTIDE SEQUENCE [LARGE SCALE GENOMIC DNA]</scope>
    <source>
        <strain evidence="2">KCOM 1280 ( ChDC F318)</strain>
    </source>
</reference>
<dbReference type="AlphaFoldDB" id="A0A2B7YUI8"/>
<protein>
    <submittedName>
        <fullName evidence="1">CRISPR-associated protein</fullName>
    </submittedName>
</protein>
<dbReference type="Proteomes" id="UP000226179">
    <property type="component" value="Unassembled WGS sequence"/>
</dbReference>